<gene>
    <name evidence="2" type="ORF">OJ253_3232</name>
</gene>
<dbReference type="GO" id="GO:0046982">
    <property type="term" value="F:protein heterodimerization activity"/>
    <property type="evidence" value="ECO:0007669"/>
    <property type="project" value="InterPro"/>
</dbReference>
<organism evidence="2">
    <name type="scientific">Cryptosporidium canis</name>
    <dbReference type="NCBI Taxonomy" id="195482"/>
    <lineage>
        <taxon>Eukaryota</taxon>
        <taxon>Sar</taxon>
        <taxon>Alveolata</taxon>
        <taxon>Apicomplexa</taxon>
        <taxon>Conoidasida</taxon>
        <taxon>Coccidia</taxon>
        <taxon>Eucoccidiorida</taxon>
        <taxon>Eimeriorina</taxon>
        <taxon>Cryptosporidiidae</taxon>
        <taxon>Cryptosporidium</taxon>
    </lineage>
</organism>
<accession>A0A9D5DGA7</accession>
<feature type="region of interest" description="Disordered" evidence="1">
    <location>
        <begin position="157"/>
        <end position="182"/>
    </location>
</feature>
<dbReference type="AlphaFoldDB" id="A0A9D5DGA7"/>
<dbReference type="InterPro" id="IPR009072">
    <property type="entry name" value="Histone-fold"/>
</dbReference>
<dbReference type="Pfam" id="PF02291">
    <property type="entry name" value="TFIID-31kDa"/>
    <property type="match status" value="1"/>
</dbReference>
<dbReference type="GO" id="GO:0006352">
    <property type="term" value="P:DNA-templated transcription initiation"/>
    <property type="evidence" value="ECO:0007669"/>
    <property type="project" value="InterPro"/>
</dbReference>
<evidence type="ECO:0000313" key="2">
    <source>
        <dbReference type="EMBL" id="KAJ1605265.1"/>
    </source>
</evidence>
<dbReference type="Gene3D" id="1.10.20.10">
    <property type="entry name" value="Histone, subunit A"/>
    <property type="match status" value="1"/>
</dbReference>
<proteinExistence type="predicted"/>
<dbReference type="SUPFAM" id="SSF47113">
    <property type="entry name" value="Histone-fold"/>
    <property type="match status" value="1"/>
</dbReference>
<dbReference type="OrthoDB" id="341924at2759"/>
<sequence>MEEGISRVSNLVYNVSQKKYTQVIPDSLASIGCLLREMNVESYDPRVLDQLLNAAFAFSKDLIIKSNEYARIDSRTSIQECDAKIAISEYYETSVANQSSTLANNTVSSEINSLPLPTFPSKGVSKIWLPTDYEMSITPNWNQDLASFNRMSVSETEKINQDNSGMSIGGDIDDDMDDIDDD</sequence>
<dbReference type="InterPro" id="IPR003162">
    <property type="entry name" value="TFIID-31"/>
</dbReference>
<evidence type="ECO:0008006" key="3">
    <source>
        <dbReference type="Google" id="ProtNLM"/>
    </source>
</evidence>
<evidence type="ECO:0000256" key="1">
    <source>
        <dbReference type="SAM" id="MobiDB-lite"/>
    </source>
</evidence>
<dbReference type="EMBL" id="JAPCXC010000103">
    <property type="protein sequence ID" value="KAJ1605265.1"/>
    <property type="molecule type" value="Genomic_DNA"/>
</dbReference>
<feature type="compositionally biased region" description="Acidic residues" evidence="1">
    <location>
        <begin position="171"/>
        <end position="182"/>
    </location>
</feature>
<name>A0A9D5DGA7_9CRYT</name>
<dbReference type="Proteomes" id="UP001067231">
    <property type="component" value="Unassembled WGS sequence"/>
</dbReference>
<protein>
    <recommendedName>
        <fullName evidence="3">Transcription initiation factor TFIID subunit 9</fullName>
    </recommendedName>
</protein>
<comment type="caution">
    <text evidence="2">The sequence shown here is derived from an EMBL/GenBank/DDBJ whole genome shotgun (WGS) entry which is preliminary data.</text>
</comment>
<reference evidence="2" key="1">
    <citation type="submission" date="2022-10" db="EMBL/GenBank/DDBJ databases">
        <title>Adaptive evolution leads to modifications in subtelomeric GC content in a zoonotic Cryptosporidium species.</title>
        <authorList>
            <person name="Li J."/>
            <person name="Feng Y."/>
            <person name="Xiao L."/>
        </authorList>
    </citation>
    <scope>NUCLEOTIDE SEQUENCE</scope>
    <source>
        <strain evidence="2">33844</strain>
    </source>
</reference>